<dbReference type="PANTHER" id="PTHR43359:SF1">
    <property type="entry name" value="FORMATE HYDROGENLYASE SUBUNIT 4-RELATED"/>
    <property type="match status" value="1"/>
</dbReference>
<evidence type="ECO:0000256" key="4">
    <source>
        <dbReference type="ARBA" id="ARBA00023136"/>
    </source>
</evidence>
<feature type="transmembrane region" description="Helical" evidence="5">
    <location>
        <begin position="280"/>
        <end position="299"/>
    </location>
</feature>
<dbReference type="PANTHER" id="PTHR43359">
    <property type="entry name" value="FORMATE HYDROGENLYASE SUBUNIT 4"/>
    <property type="match status" value="1"/>
</dbReference>
<evidence type="ECO:0000313" key="6">
    <source>
        <dbReference type="EMBL" id="QSO47799.1"/>
    </source>
</evidence>
<name>A0A9X7VZD4_9BACL</name>
<dbReference type="KEGG" id="afx:JZ786_01765"/>
<evidence type="ECO:0000256" key="5">
    <source>
        <dbReference type="SAM" id="Phobius"/>
    </source>
</evidence>
<dbReference type="Pfam" id="PF00146">
    <property type="entry name" value="NADHdh"/>
    <property type="match status" value="1"/>
</dbReference>
<accession>A0A9X7VZD4</accession>
<dbReference type="EMBL" id="CP071182">
    <property type="protein sequence ID" value="QSO47799.1"/>
    <property type="molecule type" value="Genomic_DNA"/>
</dbReference>
<feature type="transmembrane region" description="Helical" evidence="5">
    <location>
        <begin position="63"/>
        <end position="85"/>
    </location>
</feature>
<feature type="transmembrane region" description="Helical" evidence="5">
    <location>
        <begin position="137"/>
        <end position="158"/>
    </location>
</feature>
<dbReference type="GO" id="GO:0005886">
    <property type="term" value="C:plasma membrane"/>
    <property type="evidence" value="ECO:0007669"/>
    <property type="project" value="TreeGrafter"/>
</dbReference>
<dbReference type="AlphaFoldDB" id="A0A9X7VZD4"/>
<sequence length="304" mass="33034">MNWWSAQAAGIVLTLILSPLYLGIAQTVKARMQGRRGPAVIQGYWVIGKTWRKETTVPEHSSFVFRLAPSLSLSALVTIVIIIPWGGHAPNGWPHDLLSVFFLLALERFWVGLSGLDSAGTFGGLGASRITTLGSGIEPALFAVFGLMFLLSGGTNIVPITPKLSHPMSTLPWLLAAFGYALVLLAELGRLPVDNPDTHLELTMMHEATVLEYNGRLLAQSQLSTALKFTVMTAMGWIILAPSAASPWVNIGILQLELAVSSILLGWTESRFVKLRYFRLPRYFGTAMGAGMLAVYLAASRGWL</sequence>
<keyword evidence="7" id="KW-1185">Reference proteome</keyword>
<feature type="transmembrane region" description="Helical" evidence="5">
    <location>
        <begin position="251"/>
        <end position="268"/>
    </location>
</feature>
<reference evidence="6 7" key="1">
    <citation type="submission" date="2021-02" db="EMBL/GenBank/DDBJ databases">
        <title>Alicyclobacillus curvatus sp. nov. and Alicyclobacillus mengziensis sp. nov., two acidophilic bacteria isolated from acid mine drainage.</title>
        <authorList>
            <person name="Huang Y."/>
        </authorList>
    </citation>
    <scope>NUCLEOTIDE SEQUENCE [LARGE SCALE GENOMIC DNA]</scope>
    <source>
        <strain evidence="6 7">S30H14</strain>
    </source>
</reference>
<proteinExistence type="predicted"/>
<organism evidence="6 7">
    <name type="scientific">Alicyclobacillus mengziensis</name>
    <dbReference type="NCBI Taxonomy" id="2931921"/>
    <lineage>
        <taxon>Bacteria</taxon>
        <taxon>Bacillati</taxon>
        <taxon>Bacillota</taxon>
        <taxon>Bacilli</taxon>
        <taxon>Bacillales</taxon>
        <taxon>Alicyclobacillaceae</taxon>
        <taxon>Alicyclobacillus</taxon>
    </lineage>
</organism>
<gene>
    <name evidence="6" type="ORF">JZ786_01765</name>
</gene>
<feature type="transmembrane region" description="Helical" evidence="5">
    <location>
        <begin position="170"/>
        <end position="188"/>
    </location>
</feature>
<protein>
    <submittedName>
        <fullName evidence="6">NADH-quinone oxidoreductase subunit H</fullName>
    </submittedName>
</protein>
<dbReference type="InterPro" id="IPR052561">
    <property type="entry name" value="ComplexI_Subunit1"/>
</dbReference>
<comment type="subcellular location">
    <subcellularLocation>
        <location evidence="1">Membrane</location>
        <topology evidence="1">Multi-pass membrane protein</topology>
    </subcellularLocation>
</comment>
<dbReference type="InterPro" id="IPR001694">
    <property type="entry name" value="NADH_UbQ_OxRdtase_su1/FPO"/>
</dbReference>
<keyword evidence="4 5" id="KW-0472">Membrane</keyword>
<evidence type="ECO:0000256" key="2">
    <source>
        <dbReference type="ARBA" id="ARBA00022692"/>
    </source>
</evidence>
<dbReference type="RefSeq" id="WP_206657142.1">
    <property type="nucleotide sequence ID" value="NZ_CP071182.1"/>
</dbReference>
<feature type="transmembrane region" description="Helical" evidence="5">
    <location>
        <begin position="6"/>
        <end position="25"/>
    </location>
</feature>
<dbReference type="Proteomes" id="UP000663505">
    <property type="component" value="Chromosome"/>
</dbReference>
<keyword evidence="2 5" id="KW-0812">Transmembrane</keyword>
<evidence type="ECO:0000256" key="1">
    <source>
        <dbReference type="ARBA" id="ARBA00004141"/>
    </source>
</evidence>
<keyword evidence="3 5" id="KW-1133">Transmembrane helix</keyword>
<evidence type="ECO:0000256" key="3">
    <source>
        <dbReference type="ARBA" id="ARBA00022989"/>
    </source>
</evidence>
<evidence type="ECO:0000313" key="7">
    <source>
        <dbReference type="Proteomes" id="UP000663505"/>
    </source>
</evidence>